<reference evidence="8 9" key="1">
    <citation type="journal article" date="2018" name="Appl. Microbiol. Biotechnol.">
        <title>Co-cultivation of the strictly anaerobic methanogen Methanosarcina barkeri with aerobic methanotrophs in an oxygen-limited membrane bioreactor.</title>
        <authorList>
            <person name="In 't Zandt M.H."/>
            <person name="van den Bosch T.J.M."/>
            <person name="Rijkers R."/>
            <person name="van Kessel M.A.H.J."/>
            <person name="Jetten M.S.M."/>
            <person name="Welte C.U."/>
        </authorList>
    </citation>
    <scope>NUCLEOTIDE SEQUENCE [LARGE SCALE GENOMIC DNA]</scope>
    <source>
        <strain evidence="8 9">DSM 17706</strain>
    </source>
</reference>
<comment type="similarity">
    <text evidence="2">Belongs to the zinc-containing alcohol dehydrogenase family.</text>
</comment>
<dbReference type="OrthoDB" id="9792935at2"/>
<evidence type="ECO:0000313" key="9">
    <source>
        <dbReference type="Proteomes" id="UP000245137"/>
    </source>
</evidence>
<dbReference type="Proteomes" id="UP000245137">
    <property type="component" value="Unassembled WGS sequence"/>
</dbReference>
<evidence type="ECO:0000259" key="7">
    <source>
        <dbReference type="Pfam" id="PF01408"/>
    </source>
</evidence>
<evidence type="ECO:0000256" key="2">
    <source>
        <dbReference type="ARBA" id="ARBA00008072"/>
    </source>
</evidence>
<dbReference type="Gene3D" id="3.90.180.10">
    <property type="entry name" value="Medium-chain alcohol dehydrogenases, catalytic domain"/>
    <property type="match status" value="2"/>
</dbReference>
<evidence type="ECO:0000256" key="3">
    <source>
        <dbReference type="ARBA" id="ARBA00022723"/>
    </source>
</evidence>
<dbReference type="RefSeq" id="WP_108916107.1">
    <property type="nucleotide sequence ID" value="NZ_BGJY01000002.1"/>
</dbReference>
<keyword evidence="4" id="KW-0862">Zinc</keyword>
<keyword evidence="9" id="KW-1185">Reference proteome</keyword>
<evidence type="ECO:0000256" key="4">
    <source>
        <dbReference type="ARBA" id="ARBA00022833"/>
    </source>
</evidence>
<dbReference type="InterPro" id="IPR000683">
    <property type="entry name" value="Gfo/Idh/MocA-like_OxRdtase_N"/>
</dbReference>
<dbReference type="GO" id="GO:0016491">
    <property type="term" value="F:oxidoreductase activity"/>
    <property type="evidence" value="ECO:0007669"/>
    <property type="project" value="UniProtKB-KW"/>
</dbReference>
<proteinExistence type="inferred from homology"/>
<evidence type="ECO:0000259" key="6">
    <source>
        <dbReference type="Pfam" id="PF00107"/>
    </source>
</evidence>
<dbReference type="PANTHER" id="PTHR43350">
    <property type="entry name" value="NAD-DEPENDENT ALCOHOL DEHYDROGENASE"/>
    <property type="match status" value="1"/>
</dbReference>
<protein>
    <submittedName>
        <fullName evidence="8">Oxidoreductase</fullName>
    </submittedName>
</protein>
<keyword evidence="5" id="KW-0560">Oxidoreductase</keyword>
<organism evidence="8 9">
    <name type="scientific">Methylosinus sporium</name>
    <dbReference type="NCBI Taxonomy" id="428"/>
    <lineage>
        <taxon>Bacteria</taxon>
        <taxon>Pseudomonadati</taxon>
        <taxon>Pseudomonadota</taxon>
        <taxon>Alphaproteobacteria</taxon>
        <taxon>Hyphomicrobiales</taxon>
        <taxon>Methylocystaceae</taxon>
        <taxon>Methylosinus</taxon>
    </lineage>
</organism>
<dbReference type="EMBL" id="PUIV01000004">
    <property type="protein sequence ID" value="PWB95083.1"/>
    <property type="molecule type" value="Genomic_DNA"/>
</dbReference>
<accession>A0A2U1STZ0</accession>
<dbReference type="GO" id="GO:0000166">
    <property type="term" value="F:nucleotide binding"/>
    <property type="evidence" value="ECO:0007669"/>
    <property type="project" value="InterPro"/>
</dbReference>
<dbReference type="AlphaFoldDB" id="A0A2U1STZ0"/>
<dbReference type="SUPFAM" id="SSF51735">
    <property type="entry name" value="NAD(P)-binding Rossmann-fold domains"/>
    <property type="match status" value="2"/>
</dbReference>
<dbReference type="InterPro" id="IPR036291">
    <property type="entry name" value="NAD(P)-bd_dom_sf"/>
</dbReference>
<keyword evidence="3" id="KW-0479">Metal-binding</keyword>
<sequence>MKQVEQNYRTGALRIAEVPAPRAPEGGVLVATRVSLISSGTEKQLIDLAKASLAGKAIARPDLVRRVLHNVQRDGLRPTIEKVFAKLDTPIPLGYSLAGEVIDIGRRGGAHAVGDRIACAGAGFANHAEINAVPKNLTAAIPGAVDDEDASFVTLGAIALQGVRLAAPTLGERIVVIGLGLLGLLTVQLLKANGCRVLGFDPNADRVKLAEELGADVAVRDGLREAAGGFTSGYGADAVILTASSKSNEPINVAAEISRLKGRIVVVGMVGMTIDREPFYKRELELKLSLSYGPGRHDPSYEQSGVDYPLSYVRWTEQRNMETFLALVADGKVTPKRLVTHRFGIEEAEKAYSLMGSGAPHLAILITYPEPKARQFERRLRLAPPPRKAANGVAFIGFGNYAKGVLAPAVRKVGKTSLTTVVTTTGVSAGHAAQKHGFAVAATDPAAALDDPDTDTVFIATRHDTHSPLTAAGLRASKHVFCEKPLAIDAPGLADVLAAAEISSGVLTVGFNRRFAPLLRDAKSALEPRTGPLVMLYRINAGVIPGDSWIQREEGGGRIVGEICHFVDALTFLSGSLPIEAQAIAARDHADAVSILIRFADGSTGSIIYTSIGDPGVAKEFVEAFADGRVIQLDDFRRLTVTNGGKSIVTKRAQDKGQHGLVAAFLEATRGDCDPPIPLVELVAVTAATFAIEDSLRIGAPVAISA</sequence>
<comment type="caution">
    <text evidence="8">The sequence shown here is derived from an EMBL/GenBank/DDBJ whole genome shotgun (WGS) entry which is preliminary data.</text>
</comment>
<dbReference type="Pfam" id="PF01408">
    <property type="entry name" value="GFO_IDH_MocA"/>
    <property type="match status" value="1"/>
</dbReference>
<dbReference type="Gene3D" id="3.30.360.10">
    <property type="entry name" value="Dihydrodipicolinate Reductase, domain 2"/>
    <property type="match status" value="1"/>
</dbReference>
<dbReference type="PANTHER" id="PTHR43350:SF19">
    <property type="entry name" value="D-GULOSIDE 3-DEHYDROGENASE"/>
    <property type="match status" value="1"/>
</dbReference>
<dbReference type="SUPFAM" id="SSF50129">
    <property type="entry name" value="GroES-like"/>
    <property type="match status" value="1"/>
</dbReference>
<evidence type="ECO:0000256" key="1">
    <source>
        <dbReference type="ARBA" id="ARBA00001947"/>
    </source>
</evidence>
<name>A0A2U1STZ0_METSR</name>
<evidence type="ECO:0000256" key="5">
    <source>
        <dbReference type="ARBA" id="ARBA00023002"/>
    </source>
</evidence>
<dbReference type="GO" id="GO:0046872">
    <property type="term" value="F:metal ion binding"/>
    <property type="evidence" value="ECO:0007669"/>
    <property type="project" value="UniProtKB-KW"/>
</dbReference>
<dbReference type="SUPFAM" id="SSF55347">
    <property type="entry name" value="Glyceraldehyde-3-phosphate dehydrogenase-like, C-terminal domain"/>
    <property type="match status" value="1"/>
</dbReference>
<feature type="domain" description="Alcohol dehydrogenase-like C-terminal" evidence="6">
    <location>
        <begin position="182"/>
        <end position="293"/>
    </location>
</feature>
<dbReference type="CDD" id="cd08255">
    <property type="entry name" value="2-desacetyl-2-hydroxyethyl_bacteriochlorophyllide_like"/>
    <property type="match status" value="1"/>
</dbReference>
<feature type="domain" description="Gfo/Idh/MocA-like oxidoreductase N-terminal" evidence="7">
    <location>
        <begin position="393"/>
        <end position="511"/>
    </location>
</feature>
<evidence type="ECO:0000313" key="8">
    <source>
        <dbReference type="EMBL" id="PWB95083.1"/>
    </source>
</evidence>
<dbReference type="InterPro" id="IPR013149">
    <property type="entry name" value="ADH-like_C"/>
</dbReference>
<comment type="cofactor">
    <cofactor evidence="1">
        <name>Zn(2+)</name>
        <dbReference type="ChEBI" id="CHEBI:29105"/>
    </cofactor>
</comment>
<gene>
    <name evidence="8" type="ORF">C5689_04655</name>
</gene>
<dbReference type="Gene3D" id="3.40.50.720">
    <property type="entry name" value="NAD(P)-binding Rossmann-like Domain"/>
    <property type="match status" value="2"/>
</dbReference>
<dbReference type="Pfam" id="PF00107">
    <property type="entry name" value="ADH_zinc_N"/>
    <property type="match status" value="1"/>
</dbReference>
<dbReference type="InterPro" id="IPR011032">
    <property type="entry name" value="GroES-like_sf"/>
</dbReference>